<name>A0A4Y2PU20_ARAVE</name>
<feature type="transmembrane region" description="Helical" evidence="12">
    <location>
        <begin position="76"/>
        <end position="102"/>
    </location>
</feature>
<comment type="subcellular location">
    <subcellularLocation>
        <location evidence="1">Cell membrane</location>
        <topology evidence="1">Multi-pass membrane protein</topology>
    </subcellularLocation>
</comment>
<dbReference type="InterPro" id="IPR001734">
    <property type="entry name" value="Na/solute_symporter"/>
</dbReference>
<keyword evidence="10" id="KW-0739">Sodium transport</keyword>
<keyword evidence="4" id="KW-1003">Cell membrane</keyword>
<evidence type="ECO:0000256" key="6">
    <source>
        <dbReference type="ARBA" id="ARBA00022989"/>
    </source>
</evidence>
<accession>A0A4Y2PU20</accession>
<keyword evidence="8" id="KW-0406">Ion transport</keyword>
<evidence type="ECO:0000256" key="1">
    <source>
        <dbReference type="ARBA" id="ARBA00004651"/>
    </source>
</evidence>
<keyword evidence="14" id="KW-1185">Reference proteome</keyword>
<keyword evidence="5 12" id="KW-0812">Transmembrane</keyword>
<proteinExistence type="inferred from homology"/>
<evidence type="ECO:0000256" key="9">
    <source>
        <dbReference type="ARBA" id="ARBA00023136"/>
    </source>
</evidence>
<evidence type="ECO:0000256" key="4">
    <source>
        <dbReference type="ARBA" id="ARBA00022475"/>
    </source>
</evidence>
<comment type="similarity">
    <text evidence="2 11">Belongs to the sodium:solute symporter (SSF) (TC 2.A.21) family.</text>
</comment>
<dbReference type="PANTHER" id="PTHR42985">
    <property type="entry name" value="SODIUM-COUPLED MONOCARBOXYLATE TRANSPORTER"/>
    <property type="match status" value="1"/>
</dbReference>
<protein>
    <submittedName>
        <fullName evidence="13">Sodium-dependent multivitamin transporter</fullName>
    </submittedName>
</protein>
<feature type="transmembrane region" description="Helical" evidence="12">
    <location>
        <begin position="114"/>
        <end position="133"/>
    </location>
</feature>
<sequence>MGSEKAVLSAADYILFTLMLLVSAAIGLYFRFSGGKQKTMNEYLLAGKNMPILPVAFSIMASYLSAITVIGTPAEIYLFGIHIFFSILIYPISVMIASYVCLPVFFKLGACTAYEVLYMAVVLYAPALALSAVTSLSTWASVISIGVVCTFYCTLGGMKAVLWTDLFQALLMFLGIFAVLIKGFLDMGFSEVFRIGYEGGRIAFPGFSLSLTERYTAWNVIFKGFLIPLMTFGANQVQIQRLLTLRNILDVEITSLHNRREDSLFVISVDKVSDPLFAERCRQLCEIGLNSALNLLVFLQDMRLGLLASSSIYGKDENLPSLSRGSFYCLEDTVSNPSTAHMTTISGQSFFQEMRVLLVKPSIILMQAMMWKRCFRNSLRVPSPNGLTVAHWLLQGYV</sequence>
<dbReference type="Gene3D" id="1.20.1730.10">
    <property type="entry name" value="Sodium/glucose cotransporter"/>
    <property type="match status" value="1"/>
</dbReference>
<dbReference type="PANTHER" id="PTHR42985:SF40">
    <property type="entry name" value="LD47995P-RELATED"/>
    <property type="match status" value="1"/>
</dbReference>
<dbReference type="InterPro" id="IPR038377">
    <property type="entry name" value="Na/Glc_symporter_sf"/>
</dbReference>
<evidence type="ECO:0000256" key="7">
    <source>
        <dbReference type="ARBA" id="ARBA00023053"/>
    </source>
</evidence>
<keyword evidence="9 12" id="KW-0472">Membrane</keyword>
<evidence type="ECO:0000313" key="14">
    <source>
        <dbReference type="Proteomes" id="UP000499080"/>
    </source>
</evidence>
<feature type="transmembrane region" description="Helical" evidence="12">
    <location>
        <begin position="139"/>
        <end position="155"/>
    </location>
</feature>
<gene>
    <name evidence="13" type="primary">CG32669_17</name>
    <name evidence="13" type="ORF">AVEN_180032_1</name>
</gene>
<evidence type="ECO:0000313" key="13">
    <source>
        <dbReference type="EMBL" id="GBN55395.1"/>
    </source>
</evidence>
<keyword evidence="3" id="KW-0813">Transport</keyword>
<evidence type="ECO:0000256" key="3">
    <source>
        <dbReference type="ARBA" id="ARBA00022448"/>
    </source>
</evidence>
<dbReference type="Proteomes" id="UP000499080">
    <property type="component" value="Unassembled WGS sequence"/>
</dbReference>
<comment type="caution">
    <text evidence="13">The sequence shown here is derived from an EMBL/GenBank/DDBJ whole genome shotgun (WGS) entry which is preliminary data.</text>
</comment>
<evidence type="ECO:0000256" key="5">
    <source>
        <dbReference type="ARBA" id="ARBA00022692"/>
    </source>
</evidence>
<dbReference type="AlphaFoldDB" id="A0A4Y2PU20"/>
<keyword evidence="7" id="KW-0915">Sodium</keyword>
<feature type="transmembrane region" description="Helical" evidence="12">
    <location>
        <begin position="167"/>
        <end position="185"/>
    </location>
</feature>
<dbReference type="GO" id="GO:0005886">
    <property type="term" value="C:plasma membrane"/>
    <property type="evidence" value="ECO:0007669"/>
    <property type="project" value="UniProtKB-SubCell"/>
</dbReference>
<evidence type="ECO:0000256" key="11">
    <source>
        <dbReference type="RuleBase" id="RU362091"/>
    </source>
</evidence>
<dbReference type="GO" id="GO:0015293">
    <property type="term" value="F:symporter activity"/>
    <property type="evidence" value="ECO:0007669"/>
    <property type="project" value="TreeGrafter"/>
</dbReference>
<dbReference type="OrthoDB" id="6420980at2759"/>
<evidence type="ECO:0000256" key="8">
    <source>
        <dbReference type="ARBA" id="ARBA00023065"/>
    </source>
</evidence>
<feature type="transmembrane region" description="Helical" evidence="12">
    <location>
        <begin position="6"/>
        <end position="30"/>
    </location>
</feature>
<evidence type="ECO:0000256" key="12">
    <source>
        <dbReference type="SAM" id="Phobius"/>
    </source>
</evidence>
<organism evidence="13 14">
    <name type="scientific">Araneus ventricosus</name>
    <name type="common">Orbweaver spider</name>
    <name type="synonym">Epeira ventricosa</name>
    <dbReference type="NCBI Taxonomy" id="182803"/>
    <lineage>
        <taxon>Eukaryota</taxon>
        <taxon>Metazoa</taxon>
        <taxon>Ecdysozoa</taxon>
        <taxon>Arthropoda</taxon>
        <taxon>Chelicerata</taxon>
        <taxon>Arachnida</taxon>
        <taxon>Araneae</taxon>
        <taxon>Araneomorphae</taxon>
        <taxon>Entelegynae</taxon>
        <taxon>Araneoidea</taxon>
        <taxon>Araneidae</taxon>
        <taxon>Araneus</taxon>
    </lineage>
</organism>
<keyword evidence="6 12" id="KW-1133">Transmembrane helix</keyword>
<dbReference type="PROSITE" id="PS50283">
    <property type="entry name" value="NA_SOLUT_SYMP_3"/>
    <property type="match status" value="1"/>
</dbReference>
<dbReference type="EMBL" id="BGPR01012279">
    <property type="protein sequence ID" value="GBN55395.1"/>
    <property type="molecule type" value="Genomic_DNA"/>
</dbReference>
<dbReference type="Pfam" id="PF00474">
    <property type="entry name" value="SSF"/>
    <property type="match status" value="1"/>
</dbReference>
<dbReference type="GO" id="GO:0006814">
    <property type="term" value="P:sodium ion transport"/>
    <property type="evidence" value="ECO:0007669"/>
    <property type="project" value="UniProtKB-KW"/>
</dbReference>
<dbReference type="InterPro" id="IPR051163">
    <property type="entry name" value="Sodium:Solute_Symporter_SSF"/>
</dbReference>
<evidence type="ECO:0000256" key="10">
    <source>
        <dbReference type="ARBA" id="ARBA00023201"/>
    </source>
</evidence>
<evidence type="ECO:0000256" key="2">
    <source>
        <dbReference type="ARBA" id="ARBA00006434"/>
    </source>
</evidence>
<feature type="transmembrane region" description="Helical" evidence="12">
    <location>
        <begin position="51"/>
        <end position="70"/>
    </location>
</feature>
<reference evidence="13 14" key="1">
    <citation type="journal article" date="2019" name="Sci. Rep.">
        <title>Orb-weaving spider Araneus ventricosus genome elucidates the spidroin gene catalogue.</title>
        <authorList>
            <person name="Kono N."/>
            <person name="Nakamura H."/>
            <person name="Ohtoshi R."/>
            <person name="Moran D.A.P."/>
            <person name="Shinohara A."/>
            <person name="Yoshida Y."/>
            <person name="Fujiwara M."/>
            <person name="Mori M."/>
            <person name="Tomita M."/>
            <person name="Arakawa K."/>
        </authorList>
    </citation>
    <scope>NUCLEOTIDE SEQUENCE [LARGE SCALE GENOMIC DNA]</scope>
</reference>